<keyword evidence="5" id="KW-0808">Transferase</keyword>
<dbReference type="PANTHER" id="PTHR45138">
    <property type="entry name" value="REGULATORY COMPONENTS OF SENSORY TRANSDUCTION SYSTEM"/>
    <property type="match status" value="1"/>
</dbReference>
<feature type="transmembrane region" description="Helical" evidence="3">
    <location>
        <begin position="148"/>
        <end position="167"/>
    </location>
</feature>
<feature type="transmembrane region" description="Helical" evidence="3">
    <location>
        <begin position="6"/>
        <end position="24"/>
    </location>
</feature>
<feature type="transmembrane region" description="Helical" evidence="3">
    <location>
        <begin position="60"/>
        <end position="79"/>
    </location>
</feature>
<evidence type="ECO:0000256" key="3">
    <source>
        <dbReference type="SAM" id="Phobius"/>
    </source>
</evidence>
<evidence type="ECO:0000313" key="5">
    <source>
        <dbReference type="EMBL" id="CTQ67999.1"/>
    </source>
</evidence>
<keyword evidence="3" id="KW-0472">Membrane</keyword>
<name>A0A0M6ZZF1_9HYPH</name>
<dbReference type="InterPro" id="IPR043128">
    <property type="entry name" value="Rev_trsase/Diguanyl_cyclase"/>
</dbReference>
<accession>A0A0M6ZZF1</accession>
<dbReference type="PROSITE" id="PS50887">
    <property type="entry name" value="GGDEF"/>
    <property type="match status" value="1"/>
</dbReference>
<evidence type="ECO:0000256" key="2">
    <source>
        <dbReference type="ARBA" id="ARBA00034247"/>
    </source>
</evidence>
<organism evidence="5 6">
    <name type="scientific">Roseibium alexandrii</name>
    <dbReference type="NCBI Taxonomy" id="388408"/>
    <lineage>
        <taxon>Bacteria</taxon>
        <taxon>Pseudomonadati</taxon>
        <taxon>Pseudomonadota</taxon>
        <taxon>Alphaproteobacteria</taxon>
        <taxon>Hyphomicrobiales</taxon>
        <taxon>Stappiaceae</taxon>
        <taxon>Roseibium</taxon>
    </lineage>
</organism>
<comment type="catalytic activity">
    <reaction evidence="2">
        <text>2 GTP = 3',3'-c-di-GMP + 2 diphosphate</text>
        <dbReference type="Rhea" id="RHEA:24898"/>
        <dbReference type="ChEBI" id="CHEBI:33019"/>
        <dbReference type="ChEBI" id="CHEBI:37565"/>
        <dbReference type="ChEBI" id="CHEBI:58805"/>
        <dbReference type="EC" id="2.7.7.65"/>
    </reaction>
</comment>
<dbReference type="GO" id="GO:1902201">
    <property type="term" value="P:negative regulation of bacterial-type flagellum-dependent cell motility"/>
    <property type="evidence" value="ECO:0007669"/>
    <property type="project" value="TreeGrafter"/>
</dbReference>
<dbReference type="EC" id="2.7.7.65" evidence="1"/>
<dbReference type="GO" id="GO:0005886">
    <property type="term" value="C:plasma membrane"/>
    <property type="evidence" value="ECO:0007669"/>
    <property type="project" value="TreeGrafter"/>
</dbReference>
<dbReference type="AlphaFoldDB" id="A0A0M6ZZF1"/>
<keyword evidence="3" id="KW-0812">Transmembrane</keyword>
<dbReference type="STRING" id="388408.LAX5112_01600"/>
<dbReference type="InterPro" id="IPR050469">
    <property type="entry name" value="Diguanylate_Cyclase"/>
</dbReference>
<dbReference type="PANTHER" id="PTHR45138:SF9">
    <property type="entry name" value="DIGUANYLATE CYCLASE DGCM-RELATED"/>
    <property type="match status" value="1"/>
</dbReference>
<dbReference type="InterPro" id="IPR029787">
    <property type="entry name" value="Nucleotide_cyclase"/>
</dbReference>
<dbReference type="RefSeq" id="WP_055671380.1">
    <property type="nucleotide sequence ID" value="NZ_CXWD01000005.1"/>
</dbReference>
<feature type="transmembrane region" description="Helical" evidence="3">
    <location>
        <begin position="187"/>
        <end position="208"/>
    </location>
</feature>
<protein>
    <recommendedName>
        <fullName evidence="1">diguanylate cyclase</fullName>
        <ecNumber evidence="1">2.7.7.65</ecNumber>
    </recommendedName>
</protein>
<keyword evidence="6" id="KW-1185">Reference proteome</keyword>
<dbReference type="Proteomes" id="UP000053235">
    <property type="component" value="Unassembled WGS sequence"/>
</dbReference>
<dbReference type="Gene3D" id="3.30.70.270">
    <property type="match status" value="1"/>
</dbReference>
<dbReference type="FunFam" id="3.30.70.270:FF:000001">
    <property type="entry name" value="Diguanylate cyclase domain protein"/>
    <property type="match status" value="1"/>
</dbReference>
<keyword evidence="5" id="KW-0548">Nucleotidyltransferase</keyword>
<dbReference type="NCBIfam" id="TIGR00254">
    <property type="entry name" value="GGDEF"/>
    <property type="match status" value="1"/>
</dbReference>
<dbReference type="CDD" id="cd01949">
    <property type="entry name" value="GGDEF"/>
    <property type="match status" value="1"/>
</dbReference>
<dbReference type="InterPro" id="IPR000160">
    <property type="entry name" value="GGDEF_dom"/>
</dbReference>
<dbReference type="Pfam" id="PF00990">
    <property type="entry name" value="GGDEF"/>
    <property type="match status" value="1"/>
</dbReference>
<feature type="transmembrane region" description="Helical" evidence="3">
    <location>
        <begin position="117"/>
        <end position="136"/>
    </location>
</feature>
<dbReference type="EMBL" id="CXWD01000005">
    <property type="protein sequence ID" value="CTQ67999.1"/>
    <property type="molecule type" value="Genomic_DNA"/>
</dbReference>
<proteinExistence type="predicted"/>
<gene>
    <name evidence="5" type="primary">ycdT_2</name>
    <name evidence="5" type="ORF">LAX5112_01600</name>
</gene>
<evidence type="ECO:0000313" key="6">
    <source>
        <dbReference type="Proteomes" id="UP000053235"/>
    </source>
</evidence>
<sequence length="408" mass="44094">MTPLPLFSANMLLLSVFAISFLAISFSARPNRHWRSWAAANALSVGALASFASLSALPPIATYLLPNILLLAGFGFHLHAARSLKQVSTPYGVVIAPAGVYIVVAAFAYVFEVYALAYVASNLLFAALCISIAATYGSAAFRGLVSSLALIIAFGLLALEAGLRIVHGALAEGPFGPGMIDDGTVNIHLMISLIFIAISGAFSMAISFEQLARNNHEDARRDPLTGTFNRREFLRRLEGQLQPATGAHFGLIQFDLDHFKQVNDRFGHVAGDEALVKVCQAIRHHLRRSDCFARLGGEEFGLLLPNVGQEDAVVIAERIRRLVENQSYEFAPDGFQITISGGMYHGTGKGLTPTDLFKIVDSGLYTSKNAGRNRITMAAQENETPKFSEELAQLDGLNQPENELQSAV</sequence>
<feature type="domain" description="GGDEF" evidence="4">
    <location>
        <begin position="247"/>
        <end position="380"/>
    </location>
</feature>
<dbReference type="SMART" id="SM00267">
    <property type="entry name" value="GGDEF"/>
    <property type="match status" value="1"/>
</dbReference>
<reference evidence="6" key="1">
    <citation type="submission" date="2015-07" db="EMBL/GenBank/DDBJ databases">
        <authorList>
            <person name="Rodrigo-Torres Lidia"/>
            <person name="Arahal R.David."/>
        </authorList>
    </citation>
    <scope>NUCLEOTIDE SEQUENCE [LARGE SCALE GENOMIC DNA]</scope>
    <source>
        <strain evidence="6">CECT 5112</strain>
    </source>
</reference>
<dbReference type="GO" id="GO:0043709">
    <property type="term" value="P:cell adhesion involved in single-species biofilm formation"/>
    <property type="evidence" value="ECO:0007669"/>
    <property type="project" value="TreeGrafter"/>
</dbReference>
<evidence type="ECO:0000259" key="4">
    <source>
        <dbReference type="PROSITE" id="PS50887"/>
    </source>
</evidence>
<evidence type="ECO:0000256" key="1">
    <source>
        <dbReference type="ARBA" id="ARBA00012528"/>
    </source>
</evidence>
<dbReference type="SUPFAM" id="SSF55073">
    <property type="entry name" value="Nucleotide cyclase"/>
    <property type="match status" value="1"/>
</dbReference>
<keyword evidence="3" id="KW-1133">Transmembrane helix</keyword>
<feature type="transmembrane region" description="Helical" evidence="3">
    <location>
        <begin position="91"/>
        <end position="111"/>
    </location>
</feature>
<feature type="transmembrane region" description="Helical" evidence="3">
    <location>
        <begin position="36"/>
        <end position="54"/>
    </location>
</feature>
<dbReference type="GO" id="GO:0052621">
    <property type="term" value="F:diguanylate cyclase activity"/>
    <property type="evidence" value="ECO:0007669"/>
    <property type="project" value="UniProtKB-EC"/>
</dbReference>